<dbReference type="Gene3D" id="3.40.50.720">
    <property type="entry name" value="NAD(P)-binding Rossmann-like Domain"/>
    <property type="match status" value="1"/>
</dbReference>
<name>A0A2A4YEP8_UNCAE</name>
<dbReference type="GO" id="GO:0008831">
    <property type="term" value="F:dTDP-4-dehydrorhamnose reductase activity"/>
    <property type="evidence" value="ECO:0007669"/>
    <property type="project" value="UniProtKB-EC"/>
</dbReference>
<sequence>MKNIWIVGKHGLLASTFVQICRTENISYTSTSKEELDITVHSQVEKFLDQNEFSHVINCAAYTNVEGAEENKKDAFLLNETAVGDLARACKARKIKLVHFSTDYVFSGKKLKPYHEDDQTAALNVYGESKLAGERALFAHLDDALLIRISWLFGSEGKSFVSKMKSLMLKEKELRVIDDQIGKVSFAEDVAKATLNLLDKSGIFHFANRGILTWYEFAHEILNQLKKDGAPVVCEKLYPIKSSDYTQKASRPLFSVLDTTKIENVLNCKLCGYKAALERCLKSL</sequence>
<comment type="similarity">
    <text evidence="1 2">Belongs to the dTDP-4-dehydrorhamnose reductase family.</text>
</comment>
<evidence type="ECO:0000313" key="4">
    <source>
        <dbReference type="EMBL" id="PCI92949.1"/>
    </source>
</evidence>
<dbReference type="Pfam" id="PF04321">
    <property type="entry name" value="RmlD_sub_bind"/>
    <property type="match status" value="1"/>
</dbReference>
<dbReference type="CDD" id="cd05254">
    <property type="entry name" value="dTDP_HR_like_SDR_e"/>
    <property type="match status" value="1"/>
</dbReference>
<keyword evidence="2" id="KW-0560">Oxidoreductase</keyword>
<dbReference type="InterPro" id="IPR029903">
    <property type="entry name" value="RmlD-like-bd"/>
</dbReference>
<dbReference type="PANTHER" id="PTHR10491:SF4">
    <property type="entry name" value="METHIONINE ADENOSYLTRANSFERASE 2 SUBUNIT BETA"/>
    <property type="match status" value="1"/>
</dbReference>
<comment type="pathway">
    <text evidence="2">Carbohydrate biosynthesis; dTDP-L-rhamnose biosynthesis.</text>
</comment>
<dbReference type="SUPFAM" id="SSF51735">
    <property type="entry name" value="NAD(P)-binding Rossmann-fold domains"/>
    <property type="match status" value="1"/>
</dbReference>
<dbReference type="UniPathway" id="UPA00124"/>
<comment type="function">
    <text evidence="2">Catalyzes the reduction of dTDP-6-deoxy-L-lyxo-4-hexulose to yield dTDP-L-rhamnose.</text>
</comment>
<proteinExistence type="inferred from homology"/>
<dbReference type="EMBL" id="NVUU01000078">
    <property type="protein sequence ID" value="PCI92949.1"/>
    <property type="molecule type" value="Genomic_DNA"/>
</dbReference>
<dbReference type="PANTHER" id="PTHR10491">
    <property type="entry name" value="DTDP-4-DEHYDRORHAMNOSE REDUCTASE"/>
    <property type="match status" value="1"/>
</dbReference>
<dbReference type="Proteomes" id="UP000217838">
    <property type="component" value="Unassembled WGS sequence"/>
</dbReference>
<dbReference type="EC" id="1.1.1.133" evidence="2"/>
<comment type="caution">
    <text evidence="4">The sequence shown here is derived from an EMBL/GenBank/DDBJ whole genome shotgun (WGS) entry which is preliminary data.</text>
</comment>
<dbReference type="InterPro" id="IPR036291">
    <property type="entry name" value="NAD(P)-bd_dom_sf"/>
</dbReference>
<dbReference type="NCBIfam" id="TIGR01214">
    <property type="entry name" value="rmlD"/>
    <property type="match status" value="1"/>
</dbReference>
<evidence type="ECO:0000259" key="3">
    <source>
        <dbReference type="Pfam" id="PF04321"/>
    </source>
</evidence>
<reference evidence="5" key="1">
    <citation type="submission" date="2017-08" db="EMBL/GenBank/DDBJ databases">
        <title>A dynamic microbial community with high functional redundancy inhabits the cold, oxic subseafloor aquifer.</title>
        <authorList>
            <person name="Tully B.J."/>
            <person name="Wheat C.G."/>
            <person name="Glazer B.T."/>
            <person name="Huber J.A."/>
        </authorList>
    </citation>
    <scope>NUCLEOTIDE SEQUENCE [LARGE SCALE GENOMIC DNA]</scope>
</reference>
<evidence type="ECO:0000256" key="1">
    <source>
        <dbReference type="ARBA" id="ARBA00010944"/>
    </source>
</evidence>
<dbReference type="Gene3D" id="3.90.25.10">
    <property type="entry name" value="UDP-galactose 4-epimerase, domain 1"/>
    <property type="match status" value="1"/>
</dbReference>
<feature type="domain" description="RmlD-like substrate binding" evidence="3">
    <location>
        <begin position="3"/>
        <end position="283"/>
    </location>
</feature>
<dbReference type="GO" id="GO:0019305">
    <property type="term" value="P:dTDP-rhamnose biosynthetic process"/>
    <property type="evidence" value="ECO:0007669"/>
    <property type="project" value="UniProtKB-UniPathway"/>
</dbReference>
<evidence type="ECO:0000256" key="2">
    <source>
        <dbReference type="RuleBase" id="RU364082"/>
    </source>
</evidence>
<accession>A0A2A4YEP8</accession>
<evidence type="ECO:0000313" key="5">
    <source>
        <dbReference type="Proteomes" id="UP000217838"/>
    </source>
</evidence>
<dbReference type="InterPro" id="IPR005913">
    <property type="entry name" value="dTDP_dehydrorham_reduct"/>
</dbReference>
<organism evidence="4 5">
    <name type="scientific">Aerophobetes bacterium</name>
    <dbReference type="NCBI Taxonomy" id="2030807"/>
    <lineage>
        <taxon>Bacteria</taxon>
        <taxon>Candidatus Aerophobota</taxon>
    </lineage>
</organism>
<gene>
    <name evidence="4" type="primary">rfbD</name>
    <name evidence="4" type="ORF">COB11_06200</name>
</gene>
<protein>
    <recommendedName>
        <fullName evidence="2">dTDP-4-dehydrorhamnose reductase</fullName>
        <ecNumber evidence="2">1.1.1.133</ecNumber>
    </recommendedName>
</protein>
<keyword evidence="2" id="KW-0521">NADP</keyword>
<dbReference type="AlphaFoldDB" id="A0A2A4YEP8"/>